<evidence type="ECO:0000313" key="3">
    <source>
        <dbReference type="EMBL" id="SMO46448.1"/>
    </source>
</evidence>
<protein>
    <submittedName>
        <fullName evidence="3">Serpin B</fullName>
    </submittedName>
</protein>
<dbReference type="OrthoDB" id="9764871at2"/>
<dbReference type="GO" id="GO:0004867">
    <property type="term" value="F:serine-type endopeptidase inhibitor activity"/>
    <property type="evidence" value="ECO:0007669"/>
    <property type="project" value="InterPro"/>
</dbReference>
<dbReference type="InterPro" id="IPR042185">
    <property type="entry name" value="Serpin_sf_2"/>
</dbReference>
<proteinExistence type="inferred from homology"/>
<dbReference type="Pfam" id="PF00079">
    <property type="entry name" value="Serpin"/>
    <property type="match status" value="1"/>
</dbReference>
<dbReference type="InterPro" id="IPR000215">
    <property type="entry name" value="Serpin_fam"/>
</dbReference>
<dbReference type="AlphaFoldDB" id="A0A521BH56"/>
<dbReference type="CDD" id="cd19588">
    <property type="entry name" value="serpin_miropin-like"/>
    <property type="match status" value="1"/>
</dbReference>
<dbReference type="GO" id="GO:0005615">
    <property type="term" value="C:extracellular space"/>
    <property type="evidence" value="ECO:0007669"/>
    <property type="project" value="InterPro"/>
</dbReference>
<dbReference type="SMART" id="SM00093">
    <property type="entry name" value="SERPIN"/>
    <property type="match status" value="1"/>
</dbReference>
<dbReference type="InterPro" id="IPR036186">
    <property type="entry name" value="Serpin_sf"/>
</dbReference>
<organism evidence="3 4">
    <name type="scientific">Saccharicrinis carchari</name>
    <dbReference type="NCBI Taxonomy" id="1168039"/>
    <lineage>
        <taxon>Bacteria</taxon>
        <taxon>Pseudomonadati</taxon>
        <taxon>Bacteroidota</taxon>
        <taxon>Bacteroidia</taxon>
        <taxon>Marinilabiliales</taxon>
        <taxon>Marinilabiliaceae</taxon>
        <taxon>Saccharicrinis</taxon>
    </lineage>
</organism>
<evidence type="ECO:0000256" key="1">
    <source>
        <dbReference type="RuleBase" id="RU000411"/>
    </source>
</evidence>
<dbReference type="Gene3D" id="2.30.39.10">
    <property type="entry name" value="Alpha-1-antitrypsin, domain 1"/>
    <property type="match status" value="1"/>
</dbReference>
<dbReference type="SUPFAM" id="SSF56574">
    <property type="entry name" value="Serpins"/>
    <property type="match status" value="1"/>
</dbReference>
<dbReference type="PANTHER" id="PTHR11461">
    <property type="entry name" value="SERINE PROTEASE INHIBITOR, SERPIN"/>
    <property type="match status" value="1"/>
</dbReference>
<dbReference type="Gene3D" id="3.30.497.10">
    <property type="entry name" value="Antithrombin, subunit I, domain 2"/>
    <property type="match status" value="1"/>
</dbReference>
<dbReference type="InterPro" id="IPR023796">
    <property type="entry name" value="Serpin_dom"/>
</dbReference>
<dbReference type="PROSITE" id="PS00284">
    <property type="entry name" value="SERPIN"/>
    <property type="match status" value="1"/>
</dbReference>
<name>A0A521BH56_SACCC</name>
<comment type="similarity">
    <text evidence="1">Belongs to the serpin family.</text>
</comment>
<dbReference type="PANTHER" id="PTHR11461:SF211">
    <property type="entry name" value="GH10112P-RELATED"/>
    <property type="match status" value="1"/>
</dbReference>
<dbReference type="Proteomes" id="UP000319040">
    <property type="component" value="Unassembled WGS sequence"/>
</dbReference>
<dbReference type="RefSeq" id="WP_142532251.1">
    <property type="nucleotide sequence ID" value="NZ_FXTB01000001.1"/>
</dbReference>
<dbReference type="InterPro" id="IPR042178">
    <property type="entry name" value="Serpin_sf_1"/>
</dbReference>
<gene>
    <name evidence="3" type="ORF">SAMN06265379_101934</name>
</gene>
<dbReference type="EMBL" id="FXTB01000001">
    <property type="protein sequence ID" value="SMO46448.1"/>
    <property type="molecule type" value="Genomic_DNA"/>
</dbReference>
<sequence length="410" mass="46089">MTTQFVTYLCLLALSFTACDKNNHTPENNPYKPIALDLKSASLVESSNTFGANLFKEILEDEGENENILISPLSIFQALSMTRNGANGLTRDEMTAVLAFDESQDDDLNVYQKKLMDALKKADNKLTLDIANSIWYRNDETVELPFIQVNQDYFNAEVSALDFSDAEGAKRTINNWVDKQTKGKIPEIVDEVTQDHVMFLINAIYFYGHWQNEFDTKDTQKAPFYPEAGNEVTVDMMHQETDLGYAANALFTMVEIPYGNGHFNMVALMPNKGKKVKDIVHALNNENWAAWMESLSKQPIVLGFPKFKFEGDYKLKEPLISMGMPLAFSDWADFTGILSKGGIMISKVKHKTFIEVDEKGTEAAAVTSVEVGYTSVGPQKLHFTANKPFVFAITEKDTNTILFLGKLMRP</sequence>
<feature type="domain" description="Serpin" evidence="2">
    <location>
        <begin position="52"/>
        <end position="410"/>
    </location>
</feature>
<evidence type="ECO:0000259" key="2">
    <source>
        <dbReference type="SMART" id="SM00093"/>
    </source>
</evidence>
<reference evidence="3 4" key="1">
    <citation type="submission" date="2017-05" db="EMBL/GenBank/DDBJ databases">
        <authorList>
            <person name="Varghese N."/>
            <person name="Submissions S."/>
        </authorList>
    </citation>
    <scope>NUCLEOTIDE SEQUENCE [LARGE SCALE GENOMIC DNA]</scope>
    <source>
        <strain evidence="3 4">DSM 27040</strain>
    </source>
</reference>
<accession>A0A521BH56</accession>
<evidence type="ECO:0000313" key="4">
    <source>
        <dbReference type="Proteomes" id="UP000319040"/>
    </source>
</evidence>
<keyword evidence="4" id="KW-1185">Reference proteome</keyword>
<dbReference type="InterPro" id="IPR023795">
    <property type="entry name" value="Serpin_CS"/>
</dbReference>